<reference evidence="2" key="1">
    <citation type="submission" date="2011-02" db="EMBL/GenBank/DDBJ databases">
        <title>The genome of the leaf-cutting ant Acromyrmex echinatior suggests key adaptations to social evolution and fungus farming.</title>
        <authorList>
            <person name="Nygaard S."/>
            <person name="Zhang G."/>
        </authorList>
    </citation>
    <scope>NUCLEOTIDE SEQUENCE</scope>
</reference>
<dbReference type="AlphaFoldDB" id="F4WYR2"/>
<sequence length="120" mass="13417">MEICFFLLHLKVQKVLELIRSVLQVMGITVITSVSTCVILKRAIIIITLFKNIFIKIRVWNHLGLRSTCLNDNQGIEGKYEYTGAPASVRMPAPSRRRAVAPPLPPPLSPLPLPPLLPRP</sequence>
<keyword evidence="3" id="KW-1185">Reference proteome</keyword>
<evidence type="ECO:0000256" key="1">
    <source>
        <dbReference type="SAM" id="MobiDB-lite"/>
    </source>
</evidence>
<feature type="region of interest" description="Disordered" evidence="1">
    <location>
        <begin position="93"/>
        <end position="120"/>
    </location>
</feature>
<evidence type="ECO:0000313" key="2">
    <source>
        <dbReference type="EMBL" id="EGI60566.1"/>
    </source>
</evidence>
<dbReference type="EMBL" id="GL888463">
    <property type="protein sequence ID" value="EGI60566.1"/>
    <property type="molecule type" value="Genomic_DNA"/>
</dbReference>
<feature type="compositionally biased region" description="Pro residues" evidence="1">
    <location>
        <begin position="102"/>
        <end position="120"/>
    </location>
</feature>
<protein>
    <submittedName>
        <fullName evidence="2">Uncharacterized protein</fullName>
    </submittedName>
</protein>
<accession>F4WYR2</accession>
<proteinExistence type="predicted"/>
<dbReference type="InParanoid" id="F4WYR2"/>
<name>F4WYR2_ACREC</name>
<organism evidence="3">
    <name type="scientific">Acromyrmex echinatior</name>
    <name type="common">Panamanian leafcutter ant</name>
    <name type="synonym">Acromyrmex octospinosus echinatior</name>
    <dbReference type="NCBI Taxonomy" id="103372"/>
    <lineage>
        <taxon>Eukaryota</taxon>
        <taxon>Metazoa</taxon>
        <taxon>Ecdysozoa</taxon>
        <taxon>Arthropoda</taxon>
        <taxon>Hexapoda</taxon>
        <taxon>Insecta</taxon>
        <taxon>Pterygota</taxon>
        <taxon>Neoptera</taxon>
        <taxon>Endopterygota</taxon>
        <taxon>Hymenoptera</taxon>
        <taxon>Apocrita</taxon>
        <taxon>Aculeata</taxon>
        <taxon>Formicoidea</taxon>
        <taxon>Formicidae</taxon>
        <taxon>Myrmicinae</taxon>
        <taxon>Acromyrmex</taxon>
    </lineage>
</organism>
<evidence type="ECO:0000313" key="3">
    <source>
        <dbReference type="Proteomes" id="UP000007755"/>
    </source>
</evidence>
<gene>
    <name evidence="2" type="ORF">G5I_11126</name>
</gene>
<dbReference type="Proteomes" id="UP000007755">
    <property type="component" value="Unassembled WGS sequence"/>
</dbReference>